<keyword evidence="4" id="KW-1185">Reference proteome</keyword>
<accession>A0AAD2JNR2</accession>
<reference evidence="3" key="1">
    <citation type="submission" date="2023-08" db="EMBL/GenBank/DDBJ databases">
        <authorList>
            <person name="Audoor S."/>
            <person name="Bilcke G."/>
        </authorList>
    </citation>
    <scope>NUCLEOTIDE SEQUENCE</scope>
</reference>
<dbReference type="EMBL" id="CAKOGP040002325">
    <property type="protein sequence ID" value="CAJ1967338.1"/>
    <property type="molecule type" value="Genomic_DNA"/>
</dbReference>
<sequence length="618" mass="69241">MVRVILIPHDESKDIEAHSITVDNTGSIVASIKQLIHDRDYLETPLLRPRNETAGLYAYFNNPTDAGEEKSQLANVRATRLAMACGLLSLRFFGNVLLVRGFGFRWEDLSLNEIDGATVISPDLRDCIQKEVVSIKHNTNMSSERIAKWLADAAQNNYHDKAALAKVARAMDTEYVDEDDDDDDDDDEIDSDEKGEKDINSDDGGQKVADPSTAANTGESTTEFIAKSPLCLHCRSKLAPILCADCDGAYFCCTEEKNCRKTGWSHSCLCPTWKVYTSHREELSHFPFFGEWQKELTTRPFQTQEKPYAIFLRSSLGIQEDCSSWWTTETYGWGGGESDSAKKVNASLRKSYAEGFHPIQEIPPERQISNEDAQRANLTRNSLGFVNLTSWEDYYLLRGISTKTSPVALLCTFPLTVYYSILKYGEVPVTVARMLKRRLRIHLVGAEKEMNFLDLFKEVIYLLPTDIELELVFVVRQDMLPSNCGKRADGSYSLQIDLAPGLTIFITSGTYGDSLDPKFDCGSGAPDMVLALNAGLYAYESWRSVVTFLYENTGVVGVFSDYNEYSGVNCASMGGSKSRDSLCINPFRQPLAMPVYSMNLPQFSNGFLYAFNKQDLDF</sequence>
<evidence type="ECO:0000313" key="4">
    <source>
        <dbReference type="Proteomes" id="UP001295423"/>
    </source>
</evidence>
<evidence type="ECO:0000256" key="1">
    <source>
        <dbReference type="SAM" id="MobiDB-lite"/>
    </source>
</evidence>
<dbReference type="InterPro" id="IPR046824">
    <property type="entry name" value="Mss51-like_C"/>
</dbReference>
<dbReference type="Proteomes" id="UP001295423">
    <property type="component" value="Unassembled WGS sequence"/>
</dbReference>
<dbReference type="PANTHER" id="PTHR47570">
    <property type="entry name" value="ZINC ION BINDING PROTEIN"/>
    <property type="match status" value="1"/>
</dbReference>
<evidence type="ECO:0000259" key="2">
    <source>
        <dbReference type="Pfam" id="PF20179"/>
    </source>
</evidence>
<gene>
    <name evidence="3" type="ORF">CYCCA115_LOCUS22725</name>
</gene>
<name>A0AAD2JNR2_9STRA</name>
<comment type="caution">
    <text evidence="3">The sequence shown here is derived from an EMBL/GenBank/DDBJ whole genome shotgun (WGS) entry which is preliminary data.</text>
</comment>
<feature type="compositionally biased region" description="Acidic residues" evidence="1">
    <location>
        <begin position="175"/>
        <end position="191"/>
    </location>
</feature>
<proteinExistence type="predicted"/>
<feature type="region of interest" description="Disordered" evidence="1">
    <location>
        <begin position="175"/>
        <end position="219"/>
    </location>
</feature>
<dbReference type="Pfam" id="PF20179">
    <property type="entry name" value="MSS51_C"/>
    <property type="match status" value="1"/>
</dbReference>
<dbReference type="AlphaFoldDB" id="A0AAD2JNR2"/>
<dbReference type="PANTHER" id="PTHR47570:SF1">
    <property type="entry name" value="ZINC ION BINDING PROTEIN"/>
    <property type="match status" value="1"/>
</dbReference>
<organism evidence="3 4">
    <name type="scientific">Cylindrotheca closterium</name>
    <dbReference type="NCBI Taxonomy" id="2856"/>
    <lineage>
        <taxon>Eukaryota</taxon>
        <taxon>Sar</taxon>
        <taxon>Stramenopiles</taxon>
        <taxon>Ochrophyta</taxon>
        <taxon>Bacillariophyta</taxon>
        <taxon>Bacillariophyceae</taxon>
        <taxon>Bacillariophycidae</taxon>
        <taxon>Bacillariales</taxon>
        <taxon>Bacillariaceae</taxon>
        <taxon>Cylindrotheca</taxon>
    </lineage>
</organism>
<protein>
    <recommendedName>
        <fullName evidence="2">Mitochondrial splicing suppressor 51-like C-terminal domain-containing protein</fullName>
    </recommendedName>
</protein>
<feature type="domain" description="Mitochondrial splicing suppressor 51-like C-terminal" evidence="2">
    <location>
        <begin position="414"/>
        <end position="593"/>
    </location>
</feature>
<evidence type="ECO:0000313" key="3">
    <source>
        <dbReference type="EMBL" id="CAJ1967338.1"/>
    </source>
</evidence>